<proteinExistence type="predicted"/>
<keyword evidence="2" id="KW-1185">Reference proteome</keyword>
<evidence type="ECO:0000313" key="2">
    <source>
        <dbReference type="Proteomes" id="UP001279734"/>
    </source>
</evidence>
<name>A0AAD3TD11_NEPGR</name>
<comment type="caution">
    <text evidence="1">The sequence shown here is derived from an EMBL/GenBank/DDBJ whole genome shotgun (WGS) entry which is preliminary data.</text>
</comment>
<dbReference type="EMBL" id="BSYO01000032">
    <property type="protein sequence ID" value="GMH27008.1"/>
    <property type="molecule type" value="Genomic_DNA"/>
</dbReference>
<reference evidence="1" key="1">
    <citation type="submission" date="2023-05" db="EMBL/GenBank/DDBJ databases">
        <title>Nepenthes gracilis genome sequencing.</title>
        <authorList>
            <person name="Fukushima K."/>
        </authorList>
    </citation>
    <scope>NUCLEOTIDE SEQUENCE</scope>
    <source>
        <strain evidence="1">SING2019-196</strain>
    </source>
</reference>
<gene>
    <name evidence="1" type="ORF">Nepgr_028851</name>
</gene>
<protein>
    <submittedName>
        <fullName evidence="1">Uncharacterized protein</fullName>
    </submittedName>
</protein>
<organism evidence="1 2">
    <name type="scientific">Nepenthes gracilis</name>
    <name type="common">Slender pitcher plant</name>
    <dbReference type="NCBI Taxonomy" id="150966"/>
    <lineage>
        <taxon>Eukaryota</taxon>
        <taxon>Viridiplantae</taxon>
        <taxon>Streptophyta</taxon>
        <taxon>Embryophyta</taxon>
        <taxon>Tracheophyta</taxon>
        <taxon>Spermatophyta</taxon>
        <taxon>Magnoliopsida</taxon>
        <taxon>eudicotyledons</taxon>
        <taxon>Gunneridae</taxon>
        <taxon>Pentapetalae</taxon>
        <taxon>Caryophyllales</taxon>
        <taxon>Nepenthaceae</taxon>
        <taxon>Nepenthes</taxon>
    </lineage>
</organism>
<evidence type="ECO:0000313" key="1">
    <source>
        <dbReference type="EMBL" id="GMH27008.1"/>
    </source>
</evidence>
<sequence>MKTLVSLSHATTLSSSINKLPTSLQITMSSSRMTEYNSFANLSNIMESTIDPAKLRSEFLRLLSTRRSPEGDVLCVAWLFETLACEFSLRFSLALSHRVRALRRDENIRNGGLRT</sequence>
<dbReference type="Proteomes" id="UP001279734">
    <property type="component" value="Unassembled WGS sequence"/>
</dbReference>
<accession>A0AAD3TD11</accession>
<dbReference type="AlphaFoldDB" id="A0AAD3TD11"/>